<keyword evidence="15" id="KW-0961">Cell wall biogenesis/degradation</keyword>
<name>A0A161XVF1_PENCH</name>
<dbReference type="SUPFAM" id="SSF49899">
    <property type="entry name" value="Concanavalin A-like lectins/glucanases"/>
    <property type="match status" value="1"/>
</dbReference>
<dbReference type="GO" id="GO:0005975">
    <property type="term" value="P:carbohydrate metabolic process"/>
    <property type="evidence" value="ECO:0007669"/>
    <property type="project" value="InterPro"/>
</dbReference>
<keyword evidence="4" id="KW-1003">Cell membrane</keyword>
<sequence length="367" mass="38863">MPCYLKYAAAGLAAATLVSGQTFSDCNPMQKTCPANVGTTQSRQTFDFTKSSDLDQWTTTAGHVKTGSNGAEFTVNKQGDAPTIQSDFYIFFGEVSVTMKAAPGTGIVSSIVLESDDLDEIDWEAVGGDTTQIETNYFGKGDTTTYGRAIWEPVSTPQETFHTYKVVWTKETTTWSVDGKAIRTLSFNDAQSGTRYPQTPMNVRIGIWAGGDPSNARGTIDWAGGETDYSNSPFTMYIKDVTIVNYNPAESYTWSDQSGSYESIEFTGSTGSTNSTSSTSSTTSKTTSASRSVFTSSSSVVAIPNSSGFSRSLITAANTATPSSSGSVSSRPSEPSASPVFNAASDLTAGGLGFMSFLAVVSGFLFL</sequence>
<feature type="active site" description="Nucleophile" evidence="19">
    <location>
        <position position="120"/>
    </location>
</feature>
<dbReference type="GO" id="GO:0005886">
    <property type="term" value="C:plasma membrane"/>
    <property type="evidence" value="ECO:0007669"/>
    <property type="project" value="UniProtKB-SubCell"/>
</dbReference>
<accession>A0A161XVF1</accession>
<dbReference type="PROSITE" id="PS51762">
    <property type="entry name" value="GH16_2"/>
    <property type="match status" value="1"/>
</dbReference>
<evidence type="ECO:0000256" key="21">
    <source>
        <dbReference type="SAM" id="MobiDB-lite"/>
    </source>
</evidence>
<evidence type="ECO:0000256" key="1">
    <source>
        <dbReference type="ARBA" id="ARBA00000822"/>
    </source>
</evidence>
<dbReference type="PANTHER" id="PTHR10963:SF27">
    <property type="entry name" value="GLYCOSIDASE-RELATED"/>
    <property type="match status" value="1"/>
</dbReference>
<evidence type="ECO:0000256" key="12">
    <source>
        <dbReference type="ARBA" id="ARBA00023180"/>
    </source>
</evidence>
<evidence type="ECO:0000256" key="20">
    <source>
        <dbReference type="PIRSR" id="PIRSR037299-2"/>
    </source>
</evidence>
<keyword evidence="8" id="KW-0808">Transferase</keyword>
<dbReference type="InterPro" id="IPR050546">
    <property type="entry name" value="Glycosyl_Hydrlase_16"/>
</dbReference>
<reference evidence="24" key="1">
    <citation type="journal article" date="2014" name="Genome Announc.">
        <title>Complete sequencing and chromosome-scale genome assembly of the industrial progenitor strain P2niaD18 from the penicillin producer Penicillium chrysogenum.</title>
        <authorList>
            <person name="Specht T."/>
            <person name="Dahlmann T.A."/>
            <person name="Zadra I."/>
            <person name="Kurnsteiner H."/>
            <person name="Kuck U."/>
        </authorList>
    </citation>
    <scope>NUCLEOTIDE SEQUENCE [LARGE SCALE GENOMIC DNA]</scope>
    <source>
        <strain evidence="24">P2niaD18</strain>
    </source>
</reference>
<comment type="catalytic activity">
    <reaction evidence="1">
        <text>Random endo-hydrolysis of N-acetyl-beta-D-glucosaminide (1-&gt;4)-beta-linkages in chitin and chitodextrins.</text>
        <dbReference type="EC" id="3.2.1.14"/>
    </reaction>
</comment>
<keyword evidence="5" id="KW-0964">Secreted</keyword>
<dbReference type="GO" id="GO:0009277">
    <property type="term" value="C:fungal-type cell wall"/>
    <property type="evidence" value="ECO:0007669"/>
    <property type="project" value="TreeGrafter"/>
</dbReference>
<dbReference type="Proteomes" id="UP000076449">
    <property type="component" value="Chromosome II"/>
</dbReference>
<feature type="active site" description="Proton donor" evidence="19">
    <location>
        <position position="124"/>
    </location>
</feature>
<dbReference type="InterPro" id="IPR013320">
    <property type="entry name" value="ConA-like_dom_sf"/>
</dbReference>
<dbReference type="PANTHER" id="PTHR10963">
    <property type="entry name" value="GLYCOSYL HYDROLASE-RELATED"/>
    <property type="match status" value="1"/>
</dbReference>
<comment type="similarity">
    <text evidence="16">Belongs to the glycosyl hydrolase 16 family. CRH1 subfamily.</text>
</comment>
<evidence type="ECO:0000256" key="14">
    <source>
        <dbReference type="ARBA" id="ARBA00023295"/>
    </source>
</evidence>
<evidence type="ECO:0000313" key="24">
    <source>
        <dbReference type="EMBL" id="KZN86542.1"/>
    </source>
</evidence>
<evidence type="ECO:0000256" key="19">
    <source>
        <dbReference type="PIRSR" id="PIRSR037299-1"/>
    </source>
</evidence>
<dbReference type="Pfam" id="PF00722">
    <property type="entry name" value="Glyco_hydro_16"/>
    <property type="match status" value="1"/>
</dbReference>
<comment type="function">
    <text evidence="17">Dual chitinase/transglycosylase that plays a role in cell wall architecture. Chitinase and transglycosylase activities are coupled. Required for the polysaccharide cross-linking at the septa and the cell wall. More specifically, transfers chitin to 1,6-beta-glucan in the cell wall.</text>
</comment>
<evidence type="ECO:0000256" key="2">
    <source>
        <dbReference type="ARBA" id="ARBA00004191"/>
    </source>
</evidence>
<feature type="domain" description="GH16" evidence="23">
    <location>
        <begin position="1"/>
        <end position="231"/>
    </location>
</feature>
<dbReference type="InterPro" id="IPR000757">
    <property type="entry name" value="Beta-glucanase-like"/>
</dbReference>
<dbReference type="InterPro" id="IPR017168">
    <property type="entry name" value="CHR-like"/>
</dbReference>
<gene>
    <name evidence="24" type="ORF">EN45_050740</name>
</gene>
<feature type="chain" id="PRO_5007829282" description="Crh-like protein" evidence="22">
    <location>
        <begin position="21"/>
        <end position="367"/>
    </location>
</feature>
<dbReference type="EMBL" id="CM002799">
    <property type="protein sequence ID" value="KZN86542.1"/>
    <property type="molecule type" value="Genomic_DNA"/>
</dbReference>
<evidence type="ECO:0000256" key="6">
    <source>
        <dbReference type="ARBA" id="ARBA00022622"/>
    </source>
</evidence>
<evidence type="ECO:0000256" key="10">
    <source>
        <dbReference type="ARBA" id="ARBA00022801"/>
    </source>
</evidence>
<dbReference type="EC" id="3.2.-.-" evidence="18"/>
<dbReference type="FunFam" id="2.60.120.200:FF:000152">
    <property type="entry name" value="Cell wall glucanase"/>
    <property type="match status" value="1"/>
</dbReference>
<evidence type="ECO:0000256" key="8">
    <source>
        <dbReference type="ARBA" id="ARBA00022679"/>
    </source>
</evidence>
<dbReference type="GO" id="GO:0031505">
    <property type="term" value="P:fungal-type cell wall organization"/>
    <property type="evidence" value="ECO:0007669"/>
    <property type="project" value="TreeGrafter"/>
</dbReference>
<feature type="disulfide bond" evidence="20">
    <location>
        <begin position="26"/>
        <end position="33"/>
    </location>
</feature>
<evidence type="ECO:0000256" key="15">
    <source>
        <dbReference type="ARBA" id="ARBA00023316"/>
    </source>
</evidence>
<keyword evidence="11 18" id="KW-0472">Membrane</keyword>
<dbReference type="PhylomeDB" id="A0A161XVF1"/>
<evidence type="ECO:0000259" key="23">
    <source>
        <dbReference type="PROSITE" id="PS51762"/>
    </source>
</evidence>
<keyword evidence="9 22" id="KW-0732">Signal</keyword>
<dbReference type="GO" id="GO:0008843">
    <property type="term" value="F:endochitinase activity"/>
    <property type="evidence" value="ECO:0007669"/>
    <property type="project" value="UniProtKB-EC"/>
</dbReference>
<feature type="region of interest" description="Disordered" evidence="21">
    <location>
        <begin position="264"/>
        <end position="288"/>
    </location>
</feature>
<proteinExistence type="inferred from homology"/>
<dbReference type="CDD" id="cd02183">
    <property type="entry name" value="GH16_fungal_CRH1_transglycosylase"/>
    <property type="match status" value="1"/>
</dbReference>
<feature type="signal peptide" evidence="22">
    <location>
        <begin position="1"/>
        <end position="20"/>
    </location>
</feature>
<evidence type="ECO:0000256" key="5">
    <source>
        <dbReference type="ARBA" id="ARBA00022512"/>
    </source>
</evidence>
<keyword evidence="10 18" id="KW-0378">Hydrolase</keyword>
<comment type="subcellular location">
    <subcellularLocation>
        <location evidence="3">Cell membrane</location>
        <topology evidence="3">Lipid-anchor</topology>
        <topology evidence="3">GPI-anchor</topology>
    </subcellularLocation>
    <subcellularLocation>
        <location evidence="2">Secreted</location>
        <location evidence="2">Cell wall</location>
    </subcellularLocation>
</comment>
<evidence type="ECO:0000256" key="3">
    <source>
        <dbReference type="ARBA" id="ARBA00004609"/>
    </source>
</evidence>
<evidence type="ECO:0000256" key="9">
    <source>
        <dbReference type="ARBA" id="ARBA00022729"/>
    </source>
</evidence>
<evidence type="ECO:0000256" key="13">
    <source>
        <dbReference type="ARBA" id="ARBA00023288"/>
    </source>
</evidence>
<evidence type="ECO:0000256" key="11">
    <source>
        <dbReference type="ARBA" id="ARBA00023136"/>
    </source>
</evidence>
<dbReference type="AlphaFoldDB" id="A0A161XVF1"/>
<dbReference type="PIRSF" id="PIRSF037299">
    <property type="entry name" value="Glycosidase_CRH1_prd"/>
    <property type="match status" value="1"/>
</dbReference>
<dbReference type="GO" id="GO:0016757">
    <property type="term" value="F:glycosyltransferase activity"/>
    <property type="evidence" value="ECO:0007669"/>
    <property type="project" value="UniProtKB-KW"/>
</dbReference>
<evidence type="ECO:0000256" key="22">
    <source>
        <dbReference type="SAM" id="SignalP"/>
    </source>
</evidence>
<evidence type="ECO:0000256" key="16">
    <source>
        <dbReference type="ARBA" id="ARBA00038074"/>
    </source>
</evidence>
<keyword evidence="7" id="KW-0328">Glycosyltransferase</keyword>
<dbReference type="GO" id="GO:0098552">
    <property type="term" value="C:side of membrane"/>
    <property type="evidence" value="ECO:0007669"/>
    <property type="project" value="UniProtKB-KW"/>
</dbReference>
<keyword evidence="5" id="KW-0134">Cell wall</keyword>
<evidence type="ECO:0000256" key="17">
    <source>
        <dbReference type="ARBA" id="ARBA00093308"/>
    </source>
</evidence>
<protein>
    <recommendedName>
        <fullName evidence="18">Crh-like protein</fullName>
        <ecNumber evidence="18">3.2.-.-</ecNumber>
    </recommendedName>
</protein>
<organism evidence="24">
    <name type="scientific">Penicillium chrysogenum</name>
    <name type="common">Penicillium notatum</name>
    <dbReference type="NCBI Taxonomy" id="5076"/>
    <lineage>
        <taxon>Eukaryota</taxon>
        <taxon>Fungi</taxon>
        <taxon>Dikarya</taxon>
        <taxon>Ascomycota</taxon>
        <taxon>Pezizomycotina</taxon>
        <taxon>Eurotiomycetes</taxon>
        <taxon>Eurotiomycetidae</taxon>
        <taxon>Eurotiales</taxon>
        <taxon>Aspergillaceae</taxon>
        <taxon>Penicillium</taxon>
        <taxon>Penicillium chrysogenum species complex</taxon>
    </lineage>
</organism>
<keyword evidence="6" id="KW-0336">GPI-anchor</keyword>
<keyword evidence="12" id="KW-0325">Glycoprotein</keyword>
<evidence type="ECO:0000256" key="7">
    <source>
        <dbReference type="ARBA" id="ARBA00022676"/>
    </source>
</evidence>
<keyword evidence="14 24" id="KW-0326">Glycosidase</keyword>
<evidence type="ECO:0000256" key="18">
    <source>
        <dbReference type="PIRNR" id="PIRNR037299"/>
    </source>
</evidence>
<evidence type="ECO:0000256" key="4">
    <source>
        <dbReference type="ARBA" id="ARBA00022475"/>
    </source>
</evidence>
<feature type="compositionally biased region" description="Low complexity" evidence="21">
    <location>
        <begin position="267"/>
        <end position="288"/>
    </location>
</feature>
<dbReference type="Gene3D" id="2.60.120.200">
    <property type="match status" value="1"/>
</dbReference>
<keyword evidence="20" id="KW-1015">Disulfide bond</keyword>
<keyword evidence="13" id="KW-0449">Lipoprotein</keyword>